<dbReference type="GeneID" id="30073925"/>
<dbReference type="EMBL" id="CM000584">
    <property type="protein sequence ID" value="EWG53043.1"/>
    <property type="molecule type" value="Genomic_DNA"/>
</dbReference>
<evidence type="ECO:0000313" key="2">
    <source>
        <dbReference type="Proteomes" id="UP000009096"/>
    </source>
</evidence>
<gene>
    <name evidence="1" type="ORF">FVEG_17049</name>
</gene>
<dbReference type="KEGG" id="fvr:FVEG_17049"/>
<accession>W7MNM4</accession>
<evidence type="ECO:0000313" key="1">
    <source>
        <dbReference type="EMBL" id="EWG53043.1"/>
    </source>
</evidence>
<protein>
    <submittedName>
        <fullName evidence="1">Uncharacterized protein</fullName>
    </submittedName>
</protein>
<reference evidence="1 2" key="1">
    <citation type="journal article" date="2010" name="Nature">
        <title>Comparative genomics reveals mobile pathogenicity chromosomes in Fusarium.</title>
        <authorList>
            <person name="Ma L.J."/>
            <person name="van der Does H.C."/>
            <person name="Borkovich K.A."/>
            <person name="Coleman J.J."/>
            <person name="Daboussi M.J."/>
            <person name="Di Pietro A."/>
            <person name="Dufresne M."/>
            <person name="Freitag M."/>
            <person name="Grabherr M."/>
            <person name="Henrissat B."/>
            <person name="Houterman P.M."/>
            <person name="Kang S."/>
            <person name="Shim W.B."/>
            <person name="Woloshuk C."/>
            <person name="Xie X."/>
            <person name="Xu J.R."/>
            <person name="Antoniw J."/>
            <person name="Baker S.E."/>
            <person name="Bluhm B.H."/>
            <person name="Breakspear A."/>
            <person name="Brown D.W."/>
            <person name="Butchko R.A."/>
            <person name="Chapman S."/>
            <person name="Coulson R."/>
            <person name="Coutinho P.M."/>
            <person name="Danchin E.G."/>
            <person name="Diener A."/>
            <person name="Gale L.R."/>
            <person name="Gardiner D.M."/>
            <person name="Goff S."/>
            <person name="Hammond-Kosack K.E."/>
            <person name="Hilburn K."/>
            <person name="Hua-Van A."/>
            <person name="Jonkers W."/>
            <person name="Kazan K."/>
            <person name="Kodira C.D."/>
            <person name="Koehrsen M."/>
            <person name="Kumar L."/>
            <person name="Lee Y.H."/>
            <person name="Li L."/>
            <person name="Manners J.M."/>
            <person name="Miranda-Saavedra D."/>
            <person name="Mukherjee M."/>
            <person name="Park G."/>
            <person name="Park J."/>
            <person name="Park S.Y."/>
            <person name="Proctor R.H."/>
            <person name="Regev A."/>
            <person name="Ruiz-Roldan M.C."/>
            <person name="Sain D."/>
            <person name="Sakthikumar S."/>
            <person name="Sykes S."/>
            <person name="Schwartz D.C."/>
            <person name="Turgeon B.G."/>
            <person name="Wapinski I."/>
            <person name="Yoder O."/>
            <person name="Young S."/>
            <person name="Zeng Q."/>
            <person name="Zhou S."/>
            <person name="Galagan J."/>
            <person name="Cuomo C.A."/>
            <person name="Kistler H.C."/>
            <person name="Rep M."/>
        </authorList>
    </citation>
    <scope>NUCLEOTIDE SEQUENCE [LARGE SCALE GENOMIC DNA]</scope>
    <source>
        <strain evidence="2">M3125 / FGSC 7600</strain>
    </source>
</reference>
<proteinExistence type="predicted"/>
<sequence length="105" mass="11811">MHGNKMGQPPLLSRIPRDVREKSGFANLHIKSRYLHFLPRLLRRFISPPVNLSLDRVSPEPRPLLTWDGLWRGFLLPLTTSKSPFPRVFPPIVGLGNGGHVLDGG</sequence>
<dbReference type="AlphaFoldDB" id="W7MNM4"/>
<dbReference type="EMBL" id="DS022258">
    <property type="protein sequence ID" value="EWG53043.1"/>
    <property type="molecule type" value="Genomic_DNA"/>
</dbReference>
<organism evidence="1 2">
    <name type="scientific">Gibberella moniliformis (strain M3125 / FGSC 7600)</name>
    <name type="common">Maize ear and stalk rot fungus</name>
    <name type="synonym">Fusarium verticillioides</name>
    <dbReference type="NCBI Taxonomy" id="334819"/>
    <lineage>
        <taxon>Eukaryota</taxon>
        <taxon>Fungi</taxon>
        <taxon>Dikarya</taxon>
        <taxon>Ascomycota</taxon>
        <taxon>Pezizomycotina</taxon>
        <taxon>Sordariomycetes</taxon>
        <taxon>Hypocreomycetidae</taxon>
        <taxon>Hypocreales</taxon>
        <taxon>Nectriaceae</taxon>
        <taxon>Fusarium</taxon>
        <taxon>Fusarium fujikuroi species complex</taxon>
    </lineage>
</organism>
<name>W7MNM4_GIBM7</name>
<keyword evidence="2" id="KW-1185">Reference proteome</keyword>
<dbReference type="Proteomes" id="UP000009096">
    <property type="component" value="Chromosome 7"/>
</dbReference>
<dbReference type="VEuPathDB" id="FungiDB:FVEG_17049"/>
<dbReference type="RefSeq" id="XP_018759234.1">
    <property type="nucleotide sequence ID" value="XM_018906321.1"/>
</dbReference>